<dbReference type="KEGG" id="glt:GlitD10_1199"/>
<dbReference type="SUPFAM" id="SSF53790">
    <property type="entry name" value="Tetrapyrrole methylase"/>
    <property type="match status" value="1"/>
</dbReference>
<evidence type="ECO:0000259" key="7">
    <source>
        <dbReference type="Pfam" id="PF00590"/>
    </source>
</evidence>
<evidence type="ECO:0000313" key="9">
    <source>
        <dbReference type="Proteomes" id="UP000180235"/>
    </source>
</evidence>
<dbReference type="EMBL" id="CP017675">
    <property type="protein sequence ID" value="APB33519.1"/>
    <property type="molecule type" value="Genomic_DNA"/>
</dbReference>
<sequence length="283" mass="30253">MNPAAEGRLYLVATPIGNLEDMTFRAVRVLGEVDVIAAEDTRHTGKLLQYFGITTPQISYHQHNQRQRQGELLTRLHRGEQIALVSDAGIPGISDPGTALVQACIAVNIAVTPIPGANAALTALCAGGLATDAFLFLGFLPPKSPARQRVLSGVATTPATLIFYEAPHRLAASLGDMGQVLGQERRCVVARELTKLHEEFWRGTLGTAQAHFHAQPPKGEITLLVNGAPPPSVVAVESVIPEIQRLFATGLGCREIARQLALTTGLPRRTLYQLALATQPQGS</sequence>
<dbReference type="InterPro" id="IPR008189">
    <property type="entry name" value="rRNA_ssu_MeTfrase_I"/>
</dbReference>
<evidence type="ECO:0000256" key="3">
    <source>
        <dbReference type="ARBA" id="ARBA00022603"/>
    </source>
</evidence>
<evidence type="ECO:0000313" key="8">
    <source>
        <dbReference type="EMBL" id="APB33519.1"/>
    </source>
</evidence>
<accession>A0A1J0AC76</accession>
<comment type="similarity">
    <text evidence="6">Belongs to the methyltransferase superfamily. RsmI family.</text>
</comment>
<gene>
    <name evidence="6 8" type="primary">rsmI</name>
    <name evidence="8" type="ORF">GlitD10_1199</name>
</gene>
<dbReference type="EC" id="2.1.1.198" evidence="6"/>
<dbReference type="Proteomes" id="UP000180235">
    <property type="component" value="Chromosome"/>
</dbReference>
<dbReference type="FunFam" id="3.30.950.10:FF:000002">
    <property type="entry name" value="Ribosomal RNA small subunit methyltransferase I"/>
    <property type="match status" value="1"/>
</dbReference>
<keyword evidence="1 6" id="KW-0963">Cytoplasm</keyword>
<name>A0A1J0AC76_9CYAN</name>
<dbReference type="PROSITE" id="PS01296">
    <property type="entry name" value="RSMI"/>
    <property type="match status" value="1"/>
</dbReference>
<dbReference type="HAMAP" id="MF_01877">
    <property type="entry name" value="16SrRNA_methyltr_I"/>
    <property type="match status" value="1"/>
</dbReference>
<dbReference type="Pfam" id="PF00590">
    <property type="entry name" value="TP_methylase"/>
    <property type="match status" value="1"/>
</dbReference>
<evidence type="ECO:0000256" key="1">
    <source>
        <dbReference type="ARBA" id="ARBA00022490"/>
    </source>
</evidence>
<keyword evidence="4 6" id="KW-0808">Transferase</keyword>
<dbReference type="FunFam" id="3.40.1010.10:FF:000002">
    <property type="entry name" value="Ribosomal RNA small subunit methyltransferase I"/>
    <property type="match status" value="1"/>
</dbReference>
<protein>
    <recommendedName>
        <fullName evidence="6">Ribosomal RNA small subunit methyltransferase I</fullName>
        <ecNumber evidence="6">2.1.1.198</ecNumber>
    </recommendedName>
    <alternativeName>
        <fullName evidence="6">16S rRNA 2'-O-ribose C1402 methyltransferase</fullName>
    </alternativeName>
    <alternativeName>
        <fullName evidence="6">rRNA (cytidine-2'-O-)-methyltransferase RsmI</fullName>
    </alternativeName>
</protein>
<dbReference type="AlphaFoldDB" id="A0A1J0AC76"/>
<dbReference type="GO" id="GO:0070677">
    <property type="term" value="F:rRNA (cytosine-2'-O-)-methyltransferase activity"/>
    <property type="evidence" value="ECO:0007669"/>
    <property type="project" value="UniProtKB-UniRule"/>
</dbReference>
<keyword evidence="3 6" id="KW-0489">Methyltransferase</keyword>
<comment type="catalytic activity">
    <reaction evidence="6">
        <text>cytidine(1402) in 16S rRNA + S-adenosyl-L-methionine = 2'-O-methylcytidine(1402) in 16S rRNA + S-adenosyl-L-homocysteine + H(+)</text>
        <dbReference type="Rhea" id="RHEA:42924"/>
        <dbReference type="Rhea" id="RHEA-COMP:10285"/>
        <dbReference type="Rhea" id="RHEA-COMP:10286"/>
        <dbReference type="ChEBI" id="CHEBI:15378"/>
        <dbReference type="ChEBI" id="CHEBI:57856"/>
        <dbReference type="ChEBI" id="CHEBI:59789"/>
        <dbReference type="ChEBI" id="CHEBI:74495"/>
        <dbReference type="ChEBI" id="CHEBI:82748"/>
        <dbReference type="EC" id="2.1.1.198"/>
    </reaction>
</comment>
<evidence type="ECO:0000256" key="6">
    <source>
        <dbReference type="HAMAP-Rule" id="MF_01877"/>
    </source>
</evidence>
<keyword evidence="2 6" id="KW-0698">rRNA processing</keyword>
<dbReference type="PANTHER" id="PTHR46111">
    <property type="entry name" value="RIBOSOMAL RNA SMALL SUBUNIT METHYLTRANSFERASE I"/>
    <property type="match status" value="1"/>
</dbReference>
<keyword evidence="5 6" id="KW-0949">S-adenosyl-L-methionine</keyword>
<dbReference type="PANTHER" id="PTHR46111:SF1">
    <property type="entry name" value="RIBOSOMAL RNA SMALL SUBUNIT METHYLTRANSFERASE I"/>
    <property type="match status" value="1"/>
</dbReference>
<dbReference type="InterPro" id="IPR035996">
    <property type="entry name" value="4pyrrol_Methylase_sf"/>
</dbReference>
<dbReference type="CDD" id="cd11648">
    <property type="entry name" value="RsmI"/>
    <property type="match status" value="1"/>
</dbReference>
<evidence type="ECO:0000256" key="5">
    <source>
        <dbReference type="ARBA" id="ARBA00022691"/>
    </source>
</evidence>
<dbReference type="Gene3D" id="3.40.1010.10">
    <property type="entry name" value="Cobalt-precorrin-4 Transmethylase, Domain 1"/>
    <property type="match status" value="1"/>
</dbReference>
<reference evidence="8 9" key="1">
    <citation type="submission" date="2016-10" db="EMBL/GenBank/DDBJ databases">
        <title>Description of Gloeomargarita lithophora gen. nov., sp. nov., a thylakoid-bearing basal-branching cyanobacterium with intracellular carbonates, and proposal for Gloeomargaritales ord. nov.</title>
        <authorList>
            <person name="Moreira D."/>
            <person name="Tavera R."/>
            <person name="Benzerara K."/>
            <person name="Skouri-Panet F."/>
            <person name="Couradeau E."/>
            <person name="Gerard E."/>
            <person name="Loussert C."/>
            <person name="Novelo E."/>
            <person name="Zivanovic Y."/>
            <person name="Lopez-Garcia P."/>
        </authorList>
    </citation>
    <scope>NUCLEOTIDE SEQUENCE [LARGE SCALE GENOMIC DNA]</scope>
    <source>
        <strain evidence="8 9">D10</strain>
    </source>
</reference>
<evidence type="ECO:0000256" key="2">
    <source>
        <dbReference type="ARBA" id="ARBA00022552"/>
    </source>
</evidence>
<feature type="domain" description="Tetrapyrrole methylase" evidence="7">
    <location>
        <begin position="8"/>
        <end position="208"/>
    </location>
</feature>
<dbReference type="OrthoDB" id="9809084at2"/>
<organism evidence="8 9">
    <name type="scientific">Gloeomargarita lithophora Alchichica-D10</name>
    <dbReference type="NCBI Taxonomy" id="1188229"/>
    <lineage>
        <taxon>Bacteria</taxon>
        <taxon>Bacillati</taxon>
        <taxon>Cyanobacteriota</taxon>
        <taxon>Cyanophyceae</taxon>
        <taxon>Gloeomargaritales</taxon>
        <taxon>Gloeomargaritaceae</taxon>
        <taxon>Gloeomargarita</taxon>
    </lineage>
</organism>
<comment type="function">
    <text evidence="6">Catalyzes the 2'-O-methylation of the ribose of cytidine 1402 (C1402) in 16S rRNA.</text>
</comment>
<dbReference type="GO" id="GO:0005737">
    <property type="term" value="C:cytoplasm"/>
    <property type="evidence" value="ECO:0007669"/>
    <property type="project" value="UniProtKB-SubCell"/>
</dbReference>
<proteinExistence type="inferred from homology"/>
<dbReference type="InterPro" id="IPR014776">
    <property type="entry name" value="4pyrrole_Mease_sub2"/>
</dbReference>
<dbReference type="InterPro" id="IPR014777">
    <property type="entry name" value="4pyrrole_Mease_sub1"/>
</dbReference>
<dbReference type="PIRSF" id="PIRSF005917">
    <property type="entry name" value="MTase_YraL"/>
    <property type="match status" value="1"/>
</dbReference>
<dbReference type="Gene3D" id="3.30.950.10">
    <property type="entry name" value="Methyltransferase, Cobalt-precorrin-4 Transmethylase, Domain 2"/>
    <property type="match status" value="1"/>
</dbReference>
<dbReference type="InterPro" id="IPR018063">
    <property type="entry name" value="SAM_MeTrfase_RsmI_CS"/>
</dbReference>
<evidence type="ECO:0000256" key="4">
    <source>
        <dbReference type="ARBA" id="ARBA00022679"/>
    </source>
</evidence>
<comment type="subcellular location">
    <subcellularLocation>
        <location evidence="6">Cytoplasm</location>
    </subcellularLocation>
</comment>
<dbReference type="RefSeq" id="WP_071454095.1">
    <property type="nucleotide sequence ID" value="NZ_CP017675.1"/>
</dbReference>
<keyword evidence="9" id="KW-1185">Reference proteome</keyword>
<dbReference type="STRING" id="1188229.GlitD10_1199"/>
<dbReference type="InterPro" id="IPR000878">
    <property type="entry name" value="4pyrrol_Mease"/>
</dbReference>
<dbReference type="NCBIfam" id="TIGR00096">
    <property type="entry name" value="16S rRNA (cytidine(1402)-2'-O)-methyltransferase"/>
    <property type="match status" value="1"/>
</dbReference>